<feature type="transmembrane region" description="Helical" evidence="1">
    <location>
        <begin position="272"/>
        <end position="292"/>
    </location>
</feature>
<feature type="transmembrane region" description="Helical" evidence="1">
    <location>
        <begin position="234"/>
        <end position="252"/>
    </location>
</feature>
<evidence type="ECO:0008006" key="4">
    <source>
        <dbReference type="Google" id="ProtNLM"/>
    </source>
</evidence>
<feature type="transmembrane region" description="Helical" evidence="1">
    <location>
        <begin position="176"/>
        <end position="197"/>
    </location>
</feature>
<keyword evidence="3" id="KW-1185">Reference proteome</keyword>
<feature type="transmembrane region" description="Helical" evidence="1">
    <location>
        <begin position="63"/>
        <end position="81"/>
    </location>
</feature>
<evidence type="ECO:0000256" key="1">
    <source>
        <dbReference type="SAM" id="Phobius"/>
    </source>
</evidence>
<keyword evidence="1" id="KW-0472">Membrane</keyword>
<keyword evidence="1" id="KW-0812">Transmembrane</keyword>
<keyword evidence="1" id="KW-1133">Transmembrane helix</keyword>
<evidence type="ECO:0000313" key="2">
    <source>
        <dbReference type="EMBL" id="QEK11350.1"/>
    </source>
</evidence>
<dbReference type="KEGG" id="crs:FQB35_02610"/>
<dbReference type="RefSeq" id="WP_148808428.1">
    <property type="nucleotide sequence ID" value="NZ_CP042243.1"/>
</dbReference>
<name>A0A5C0SB79_CRATE</name>
<feature type="transmembrane region" description="Helical" evidence="1">
    <location>
        <begin position="298"/>
        <end position="319"/>
    </location>
</feature>
<evidence type="ECO:0000313" key="3">
    <source>
        <dbReference type="Proteomes" id="UP000324646"/>
    </source>
</evidence>
<feature type="transmembrane region" description="Helical" evidence="1">
    <location>
        <begin position="144"/>
        <end position="164"/>
    </location>
</feature>
<accession>A0A5C0SB79</accession>
<gene>
    <name evidence="2" type="ORF">FQB35_02610</name>
</gene>
<organism evidence="2 3">
    <name type="scientific">Crassaminicella thermophila</name>
    <dbReference type="NCBI Taxonomy" id="2599308"/>
    <lineage>
        <taxon>Bacteria</taxon>
        <taxon>Bacillati</taxon>
        <taxon>Bacillota</taxon>
        <taxon>Clostridia</taxon>
        <taxon>Eubacteriales</taxon>
        <taxon>Clostridiaceae</taxon>
        <taxon>Crassaminicella</taxon>
    </lineage>
</organism>
<feature type="transmembrane region" description="Helical" evidence="1">
    <location>
        <begin position="102"/>
        <end position="129"/>
    </location>
</feature>
<reference evidence="2 3" key="1">
    <citation type="submission" date="2019-07" db="EMBL/GenBank/DDBJ databases">
        <title>Complete genome of Crassaminicella thermophila SY095.</title>
        <authorList>
            <person name="Li X."/>
        </authorList>
    </citation>
    <scope>NUCLEOTIDE SEQUENCE [LARGE SCALE GENOMIC DNA]</scope>
    <source>
        <strain evidence="2 3">SY095</strain>
    </source>
</reference>
<protein>
    <recommendedName>
        <fullName evidence="4">ABC-2 type transport system permease protein</fullName>
    </recommendedName>
</protein>
<dbReference type="OrthoDB" id="1706490at2"/>
<dbReference type="EMBL" id="CP042243">
    <property type="protein sequence ID" value="QEK11350.1"/>
    <property type="molecule type" value="Genomic_DNA"/>
</dbReference>
<sequence>MKLTTLYFNKSIIREDLKRFWGMGVLYFLVLVFTGPIIFLINVEDVNKINSVIEAYFNIYKHGFQLIFAVIFPIILATLIFRYMQVKNSTGMIHSFPFTRNILFNSHLLSNLIILSIPVFVNFIIMFFVYKGVYTGTNIVIGDIYKWLFTVLLLNYTVLFMTVFTGMISGVSFIQAILSLIFLFLPLGLTGLVLIALDSILFGFVPNNTIIKNFALKVIPITNELYREGNSLLIAWYIALLVILFLVSKYLYNKRHLESAGDSIAFDILKPLFKYGMAFCTMILGGLYFSVIVANSSFWLYFGFFIGGLFGYIIAEMIIEKSIWVFNKLRGFIPFIIIAGLFFTVIDLDLIGYEKRVPNLNEIKAVYFAEDYYIDENVINKDDKLIHEKSNIAAVRNLHKMIIDNKSKIQNTPNRKNIAIGYKLKNGKILIREYDVPKNIINSSPYIKEIYESQEYKKIKNDIFRIDANKAHIIEIHTRSKDKEEYFDKEIVISDRDEIKEVINLIKKDILNESYEEMSFDFKNLGIDEKIFANITIECERESGEDKRKSIYFYLRDSYKLTKSWLEEKGYL</sequence>
<dbReference type="Proteomes" id="UP000324646">
    <property type="component" value="Chromosome"/>
</dbReference>
<feature type="transmembrane region" description="Helical" evidence="1">
    <location>
        <begin position="331"/>
        <end position="353"/>
    </location>
</feature>
<feature type="transmembrane region" description="Helical" evidence="1">
    <location>
        <begin position="20"/>
        <end position="43"/>
    </location>
</feature>
<proteinExistence type="predicted"/>
<dbReference type="AlphaFoldDB" id="A0A5C0SB79"/>